<dbReference type="EMBL" id="JBBCAQ010000010">
    <property type="protein sequence ID" value="KAK7601504.1"/>
    <property type="molecule type" value="Genomic_DNA"/>
</dbReference>
<dbReference type="SMART" id="SM00587">
    <property type="entry name" value="CHK"/>
    <property type="match status" value="1"/>
</dbReference>
<protein>
    <recommendedName>
        <fullName evidence="1">CHK kinase-like domain-containing protein</fullName>
    </recommendedName>
</protein>
<sequence length="393" mass="45304">MNSLVKQEHLCTALKIATQRNEHNMEDDVTILDYNVSPKLGADNTSNSADVVTVQVNYEYQNVRKQRSFIFKIPFNHPHYEMFRSRGMYETETNMYKTVLPKLNSFLPEPISPECYLLADQDTLVVEDLAVSGYRNGAARLDFQHCVILFKTVAKFQAASYKLSLEDPNLLNKISRKQFYHSNAGTVMSDKMFPLCEVIMRKEFVSANSIKKLEALKDKLVAKSSSDTDNQKFDLNVISHCGLKSPNVMFLYDQSGQHPISAKLIDFQTCRWSSPVCDVIGVCGMTVQFSVFENKFSQLKKIYLESFNQWLTLLECDKKYEEDEFDADMENLVLFRIYVFFCQGYLGVQQILNVPNLTSVDWNDETVTKVTADAEFMQLFLGWVKYFQKIELL</sequence>
<keyword evidence="3" id="KW-1185">Reference proteome</keyword>
<dbReference type="AlphaFoldDB" id="A0AAN9Y7N4"/>
<organism evidence="2 3">
    <name type="scientific">Parthenolecanium corni</name>
    <dbReference type="NCBI Taxonomy" id="536013"/>
    <lineage>
        <taxon>Eukaryota</taxon>
        <taxon>Metazoa</taxon>
        <taxon>Ecdysozoa</taxon>
        <taxon>Arthropoda</taxon>
        <taxon>Hexapoda</taxon>
        <taxon>Insecta</taxon>
        <taxon>Pterygota</taxon>
        <taxon>Neoptera</taxon>
        <taxon>Paraneoptera</taxon>
        <taxon>Hemiptera</taxon>
        <taxon>Sternorrhyncha</taxon>
        <taxon>Coccoidea</taxon>
        <taxon>Coccidae</taxon>
        <taxon>Parthenolecanium</taxon>
    </lineage>
</organism>
<feature type="domain" description="CHK kinase-like" evidence="1">
    <location>
        <begin position="124"/>
        <end position="313"/>
    </location>
</feature>
<dbReference type="PANTHER" id="PTHR11012">
    <property type="entry name" value="PROTEIN KINASE-LIKE DOMAIN-CONTAINING"/>
    <property type="match status" value="1"/>
</dbReference>
<gene>
    <name evidence="2" type="ORF">V9T40_008945</name>
</gene>
<dbReference type="InterPro" id="IPR004119">
    <property type="entry name" value="EcKL"/>
</dbReference>
<reference evidence="2 3" key="1">
    <citation type="submission" date="2024-03" db="EMBL/GenBank/DDBJ databases">
        <title>Adaptation during the transition from Ophiocordyceps entomopathogen to insect associate is accompanied by gene loss and intensified selection.</title>
        <authorList>
            <person name="Ward C.M."/>
            <person name="Onetto C.A."/>
            <person name="Borneman A.R."/>
        </authorList>
    </citation>
    <scope>NUCLEOTIDE SEQUENCE [LARGE SCALE GENOMIC DNA]</scope>
    <source>
        <strain evidence="2">AWRI1</strain>
        <tissue evidence="2">Single Adult Female</tissue>
    </source>
</reference>
<dbReference type="SUPFAM" id="SSF56112">
    <property type="entry name" value="Protein kinase-like (PK-like)"/>
    <property type="match status" value="1"/>
</dbReference>
<accession>A0AAN9Y7N4</accession>
<dbReference type="InterPro" id="IPR015897">
    <property type="entry name" value="CHK_kinase-like"/>
</dbReference>
<dbReference type="Pfam" id="PF02958">
    <property type="entry name" value="EcKL"/>
    <property type="match status" value="1"/>
</dbReference>
<proteinExistence type="predicted"/>
<name>A0AAN9Y7N4_9HEMI</name>
<evidence type="ECO:0000259" key="1">
    <source>
        <dbReference type="SMART" id="SM00587"/>
    </source>
</evidence>
<evidence type="ECO:0000313" key="2">
    <source>
        <dbReference type="EMBL" id="KAK7601504.1"/>
    </source>
</evidence>
<comment type="caution">
    <text evidence="2">The sequence shown here is derived from an EMBL/GenBank/DDBJ whole genome shotgun (WGS) entry which is preliminary data.</text>
</comment>
<dbReference type="Proteomes" id="UP001367676">
    <property type="component" value="Unassembled WGS sequence"/>
</dbReference>
<dbReference type="PANTHER" id="PTHR11012:SF30">
    <property type="entry name" value="PROTEIN KINASE-LIKE DOMAIN-CONTAINING"/>
    <property type="match status" value="1"/>
</dbReference>
<dbReference type="InterPro" id="IPR011009">
    <property type="entry name" value="Kinase-like_dom_sf"/>
</dbReference>
<evidence type="ECO:0000313" key="3">
    <source>
        <dbReference type="Proteomes" id="UP001367676"/>
    </source>
</evidence>